<accession>A0A930UHP2</accession>
<dbReference type="SUPFAM" id="SSF103515">
    <property type="entry name" value="Autotransporter"/>
    <property type="match status" value="1"/>
</dbReference>
<name>A0A930UHP2_9GAMM</name>
<evidence type="ECO:0000313" key="1">
    <source>
        <dbReference type="EMBL" id="MBF2735931.1"/>
    </source>
</evidence>
<proteinExistence type="predicted"/>
<sequence length="1903" mass="198895">MTVTISARSGSYLDEIEHGGLSAYLANADGTVIFLDPGVPNADFANHSQATASFTVPVLPQVEFIGAAPPLLVSSTANDQATGLSLRVRHAASDRLLASWSNAAFTLRNFDITASALGTHGVDVRWHTAGFDGTESCGYKEQTIAFEVNDSVFTDVKVTVTHSITLFSGDSVQTNDKPRLRGSVTIDFLTPGRITVDTPTGLTVGCVGSNFAIVDPAQSEKGFGLDGTGQSPRDLVITTGFTVPDDDSEVVLSLAFANAASPAAADKVTITYTFPIMTTVATSLPDDINYGHRSTLAFSGSTKLSVMEPGVAAARVYLQLPDDSKPDDNLRFKDTEPPLEAGRTFSLTLRSGGVTTAFTIDASVYNDRLLDIQDDRFGYDFANLRKHPSADEYYGEGLYLKAGATLAARKITLHIGSRSGAYISEFEHPALSAYLAANPAAELLNPGVKSVDGDIVNFQVTATSRVGPLILTVAPQLVMTGAPRRLDATTLTGAAPTGVSVRLDWDGTGLLSFSPGAEIGANNAVLLNPRAKGLPRLPGACGEDLVPVTVTVDDRETRAAIFRKQVEFTVTLYDPQAIGGSQVPAIASGPTARLEAGARLDAAVPTGFVFDCAGGGFAASFSNAAFELAGAAPRFEVVIKRGEAVAAGAAGLTTRITYSQGAGTPTYQTDLTVLVGGSIALSPPATLPTVPANQRPAITFTGASTPIDSNVAYAATARLHPGGATYRNMDSFLRQSFDLTVYDLSGSNRTKTTYFEIAAAQYNSRLVQFSDDRFGADARGLYILPGSRFDPAPLTLTLTLNSGSHLGRIGHPALNAFLATANASNIEALDPAVGNGFALTASSVVEVTLRVRPAVALGGTQAALDSTTQTTFVDTGLRLTASYAGAALERTVSPAVFAIGDAGSDGHAISINMGALADAAAQSRTLGCGLYAVEGAASFHPAGDAGAAAATAFSVTLRDAARIRLADRPSIVGFQSIALEAGTLAADFDTGLAFECAAPDFSATFSNPNLVHASTPVNGQLGITLRSGAVIGQGVNLLEVVASARQAASGPEHLFTLTLRVNQSIAIRPPTTLPPVDAADRPQLVTTAAPALIRPNQAYAATTYLYDANAAPQFRNMNRFQIAPFILTVRDRGSNAERTFTIAADSYNSLLVGLSDSRFGVDFTEVDSGSSQRIRGIYIRPGARFSSEPLTLSLTLGNGAYPIQLQHPELASYLASGSNLQALAPGAQGLTLALTASAVVEIPLRISPDAAAGGVQISIDATRTQGVLDTGLRLQASYGGAALNASASPDIFSLGTPSGGSYPVSMDMSRLAAAPQNYGSCGDFSVPGSAVFAVASDTSLVATVGFSITLYDPRKIRDTEEPEIGGAVTITLEQEAEVGTALPIGLVFDCAGPNFSMSSTPAVFSAVAGAHDAQRQVVLNPITLTADTSAVTAQVVYSQGSGATYTANFTVEVAGPLASIQIHANRLAREVARASSGNMLRSVNKRIDLGVGSGSSLDRAAAEELLRMIGNKERELEEGGANLRELLDGQDFSLGLGANGAAAPGASLWGQANVYSLDRAADDFSYDGALFSGLLGFDYRTNGALFGLVAGHHSGEFTQVEDDDPSVFENDMQTVAPYFAFELGNGGRILALAGAGAGEMAISNEKTEEEYGKVDTNLVFYSMGYSQDLGLENGRMLFKGDFTGNQLSVDGDPELAYDEAENSIWQLRAALEVARGINQGPVRVEPSIEIAARMDIYDDDLGPTERDLGYEAILGLEYDDGGRLFGRVDASLVKLGEHVDSFGLGIGLRFSPGAGQLGLGFDLEPRYGSLTTSGSLYDQDATLEELRTQMGGAAPGLSATSSLRYGIGLPGRVAAPYLTYRLQEENADYVLGIRIHQGGAERWTMSYAPDDDGLMQLRYRIGN</sequence>
<keyword evidence="2" id="KW-1185">Reference proteome</keyword>
<evidence type="ECO:0000313" key="2">
    <source>
        <dbReference type="Proteomes" id="UP000604381"/>
    </source>
</evidence>
<organism evidence="1 2">
    <name type="scientific">Candidatus Amphirhobacter heronislandensis</name>
    <dbReference type="NCBI Taxonomy" id="1732024"/>
    <lineage>
        <taxon>Bacteria</taxon>
        <taxon>Pseudomonadati</taxon>
        <taxon>Pseudomonadota</taxon>
        <taxon>Gammaproteobacteria</taxon>
        <taxon>Candidatus Tethybacterales</taxon>
        <taxon>Candidatus Tethybacteraceae</taxon>
        <taxon>Candidatus Amphirhobacter</taxon>
    </lineage>
</organism>
<evidence type="ECO:0008006" key="3">
    <source>
        <dbReference type="Google" id="ProtNLM"/>
    </source>
</evidence>
<gene>
    <name evidence="1" type="ORF">ISN26_07710</name>
</gene>
<protein>
    <recommendedName>
        <fullName evidence="3">Autotransporter domain-containing protein</fullName>
    </recommendedName>
</protein>
<comment type="caution">
    <text evidence="1">The sequence shown here is derived from an EMBL/GenBank/DDBJ whole genome shotgun (WGS) entry which is preliminary data.</text>
</comment>
<reference evidence="1" key="1">
    <citation type="submission" date="2020-10" db="EMBL/GenBank/DDBJ databases">
        <title>An improved Amphimedon queenslandica hologenome assembly reveals how three proteobacterial symbionts can extend the metabolic phenotypic of their marine sponge host.</title>
        <authorList>
            <person name="Degnan B."/>
            <person name="Degnan S."/>
            <person name="Xiang X."/>
        </authorList>
    </citation>
    <scope>NUCLEOTIDE SEQUENCE</scope>
    <source>
        <strain evidence="1">AqS2</strain>
    </source>
</reference>
<dbReference type="Proteomes" id="UP000604381">
    <property type="component" value="Unassembled WGS sequence"/>
</dbReference>
<dbReference type="EMBL" id="JADHEI010000055">
    <property type="protein sequence ID" value="MBF2735931.1"/>
    <property type="molecule type" value="Genomic_DNA"/>
</dbReference>
<dbReference type="InterPro" id="IPR036709">
    <property type="entry name" value="Autotransporte_beta_dom_sf"/>
</dbReference>